<comment type="caution">
    <text evidence="11">The sequence shown here is derived from an EMBL/GenBank/DDBJ whole genome shotgun (WGS) entry which is preliminary data.</text>
</comment>
<dbReference type="SUPFAM" id="SSF57667">
    <property type="entry name" value="beta-beta-alpha zinc fingers"/>
    <property type="match status" value="1"/>
</dbReference>
<feature type="compositionally biased region" description="Polar residues" evidence="9">
    <location>
        <begin position="137"/>
        <end position="150"/>
    </location>
</feature>
<keyword evidence="2" id="KW-0479">Metal-binding</keyword>
<evidence type="ECO:0000313" key="12">
    <source>
        <dbReference type="Proteomes" id="UP000770015"/>
    </source>
</evidence>
<protein>
    <submittedName>
        <fullName evidence="11">Zinc finger transcription factor ace1</fullName>
    </submittedName>
</protein>
<dbReference type="InterPro" id="IPR051061">
    <property type="entry name" value="Zinc_finger_trans_reg"/>
</dbReference>
<feature type="compositionally biased region" description="Polar residues" evidence="9">
    <location>
        <begin position="532"/>
        <end position="555"/>
    </location>
</feature>
<dbReference type="Proteomes" id="UP000770015">
    <property type="component" value="Unassembled WGS sequence"/>
</dbReference>
<evidence type="ECO:0000259" key="10">
    <source>
        <dbReference type="PROSITE" id="PS50157"/>
    </source>
</evidence>
<sequence length="786" mass="87353">MSLPNPRRRTPVTRTDSVHLAIKTMGLRKGATFHTPPTSPQSSTSDSFVPPTLSRAQSNLDDVVDAHVRRAALVIGSVDKTLSLEGIPSNRPTRAAWRDDSLPVPRGFLEPPTVDPAMAAKEQQPERRSMRLRQRRASQNNHESDSGLGTSLASTVEKHAAASTGPASKKASAITRSAATSAATMQNVPGMSSRAINRISEHILRPLLAKSELRDFRPIILDVPARISEKEIVCLRDLEKTLIFMAPERAKTADLYLDFCLSSIRCIQATVDYLPERDQTRTTDRPYTNGYFIDLVEQIRQYADQLRAAKDAESDEAEKMDLDRYVSPADVFGPPPADMLFESHDEVKLIGGIAENGQPAQLVRIRKDGKAISMATGLPVDIDEDVKGPIQLKRSLSQQAEDEEEIMRSMARRKKNATPEELAPKRCNHPGCDKEFKRPCDLTKHEKTHSRPWKCPFTTCKYHDYGWPTEKEMDRHINDKHSSAPPMYECQFQPCPYKSKRESNCKQHMEKAHGWTYVRTKTNGKATKKSVSDPSSAQPTPQLGNMPTPSSNASIATPPGEPISHFMPFNGASRMSSSGNANAMLDFPAYPTNEEFAENFLTANNLMMEDINLDLPMLDQSTPSNSSSYGPYSTYQDGVDFTINDDIYGAHAQIPAHISHQAWQDNKLMAQMQQNYLAQLPTQLPMQMQQQHQQPMHISPIGEGNAMLFTPNSMAEVDEGFEDLPANGVGGDFQLFSNTGLAKDHQFDSLFGEVPSTGLGFSQHASQDLFAADGIEWNMDFSTYQQ</sequence>
<dbReference type="PROSITE" id="PS00028">
    <property type="entry name" value="ZINC_FINGER_C2H2_1"/>
    <property type="match status" value="1"/>
</dbReference>
<evidence type="ECO:0000313" key="11">
    <source>
        <dbReference type="EMBL" id="KAH6689097.1"/>
    </source>
</evidence>
<name>A0A9P8VFA0_9PEZI</name>
<dbReference type="InterPro" id="IPR013087">
    <property type="entry name" value="Znf_C2H2_type"/>
</dbReference>
<evidence type="ECO:0000256" key="6">
    <source>
        <dbReference type="ARBA" id="ARBA00023163"/>
    </source>
</evidence>
<evidence type="ECO:0000256" key="8">
    <source>
        <dbReference type="PROSITE-ProRule" id="PRU00042"/>
    </source>
</evidence>
<proteinExistence type="predicted"/>
<evidence type="ECO:0000256" key="3">
    <source>
        <dbReference type="ARBA" id="ARBA00022771"/>
    </source>
</evidence>
<keyword evidence="6" id="KW-0804">Transcription</keyword>
<evidence type="ECO:0000256" key="7">
    <source>
        <dbReference type="ARBA" id="ARBA00023242"/>
    </source>
</evidence>
<dbReference type="EMBL" id="JAGSXJ010000008">
    <property type="protein sequence ID" value="KAH6689097.1"/>
    <property type="molecule type" value="Genomic_DNA"/>
</dbReference>
<keyword evidence="5" id="KW-0805">Transcription regulation</keyword>
<feature type="region of interest" description="Disordered" evidence="9">
    <location>
        <begin position="156"/>
        <end position="175"/>
    </location>
</feature>
<evidence type="ECO:0000256" key="4">
    <source>
        <dbReference type="ARBA" id="ARBA00022833"/>
    </source>
</evidence>
<keyword evidence="7" id="KW-0539">Nucleus</keyword>
<keyword evidence="3 8" id="KW-0863">Zinc-finger</keyword>
<reference evidence="11" key="1">
    <citation type="journal article" date="2021" name="Nat. Commun.">
        <title>Genetic determinants of endophytism in the Arabidopsis root mycobiome.</title>
        <authorList>
            <person name="Mesny F."/>
            <person name="Miyauchi S."/>
            <person name="Thiergart T."/>
            <person name="Pickel B."/>
            <person name="Atanasova L."/>
            <person name="Karlsson M."/>
            <person name="Huettel B."/>
            <person name="Barry K.W."/>
            <person name="Haridas S."/>
            <person name="Chen C."/>
            <person name="Bauer D."/>
            <person name="Andreopoulos W."/>
            <person name="Pangilinan J."/>
            <person name="LaButti K."/>
            <person name="Riley R."/>
            <person name="Lipzen A."/>
            <person name="Clum A."/>
            <person name="Drula E."/>
            <person name="Henrissat B."/>
            <person name="Kohler A."/>
            <person name="Grigoriev I.V."/>
            <person name="Martin F.M."/>
            <person name="Hacquard S."/>
        </authorList>
    </citation>
    <scope>NUCLEOTIDE SEQUENCE</scope>
    <source>
        <strain evidence="11">MPI-SDFR-AT-0117</strain>
    </source>
</reference>
<dbReference type="Gene3D" id="3.30.160.60">
    <property type="entry name" value="Classic Zinc Finger"/>
    <property type="match status" value="1"/>
</dbReference>
<dbReference type="GO" id="GO:0006357">
    <property type="term" value="P:regulation of transcription by RNA polymerase II"/>
    <property type="evidence" value="ECO:0007669"/>
    <property type="project" value="TreeGrafter"/>
</dbReference>
<gene>
    <name evidence="11" type="ORF">F5X68DRAFT_221659</name>
</gene>
<evidence type="ECO:0000256" key="9">
    <source>
        <dbReference type="SAM" id="MobiDB-lite"/>
    </source>
</evidence>
<feature type="region of interest" description="Disordered" evidence="9">
    <location>
        <begin position="520"/>
        <end position="569"/>
    </location>
</feature>
<dbReference type="AlphaFoldDB" id="A0A9P8VFA0"/>
<dbReference type="PANTHER" id="PTHR46179">
    <property type="entry name" value="ZINC FINGER PROTEIN"/>
    <property type="match status" value="1"/>
</dbReference>
<dbReference type="PROSITE" id="PS50157">
    <property type="entry name" value="ZINC_FINGER_C2H2_2"/>
    <property type="match status" value="1"/>
</dbReference>
<organism evidence="11 12">
    <name type="scientific">Plectosphaerella plurivora</name>
    <dbReference type="NCBI Taxonomy" id="936078"/>
    <lineage>
        <taxon>Eukaryota</taxon>
        <taxon>Fungi</taxon>
        <taxon>Dikarya</taxon>
        <taxon>Ascomycota</taxon>
        <taxon>Pezizomycotina</taxon>
        <taxon>Sordariomycetes</taxon>
        <taxon>Hypocreomycetidae</taxon>
        <taxon>Glomerellales</taxon>
        <taxon>Plectosphaerellaceae</taxon>
        <taxon>Plectosphaerella</taxon>
    </lineage>
</organism>
<dbReference type="GO" id="GO:0005634">
    <property type="term" value="C:nucleus"/>
    <property type="evidence" value="ECO:0007669"/>
    <property type="project" value="UniProtKB-SubCell"/>
</dbReference>
<evidence type="ECO:0000256" key="5">
    <source>
        <dbReference type="ARBA" id="ARBA00023015"/>
    </source>
</evidence>
<dbReference type="OrthoDB" id="9368434at2759"/>
<dbReference type="InterPro" id="IPR036236">
    <property type="entry name" value="Znf_C2H2_sf"/>
</dbReference>
<keyword evidence="12" id="KW-1185">Reference proteome</keyword>
<accession>A0A9P8VFA0</accession>
<evidence type="ECO:0000256" key="1">
    <source>
        <dbReference type="ARBA" id="ARBA00004123"/>
    </source>
</evidence>
<dbReference type="GO" id="GO:0008270">
    <property type="term" value="F:zinc ion binding"/>
    <property type="evidence" value="ECO:0007669"/>
    <property type="project" value="UniProtKB-KW"/>
</dbReference>
<feature type="region of interest" description="Disordered" evidence="9">
    <location>
        <begin position="83"/>
        <end position="150"/>
    </location>
</feature>
<feature type="domain" description="C2H2-type" evidence="10">
    <location>
        <begin position="425"/>
        <end position="454"/>
    </location>
</feature>
<dbReference type="PANTHER" id="PTHR46179:SF13">
    <property type="entry name" value="C2H2-TYPE DOMAIN-CONTAINING PROTEIN"/>
    <property type="match status" value="1"/>
</dbReference>
<keyword evidence="4" id="KW-0862">Zinc</keyword>
<dbReference type="SMART" id="SM00355">
    <property type="entry name" value="ZnF_C2H2"/>
    <property type="match status" value="3"/>
</dbReference>
<comment type="subcellular location">
    <subcellularLocation>
        <location evidence="1">Nucleus</location>
    </subcellularLocation>
</comment>
<feature type="region of interest" description="Disordered" evidence="9">
    <location>
        <begin position="25"/>
        <end position="53"/>
    </location>
</feature>
<evidence type="ECO:0000256" key="2">
    <source>
        <dbReference type="ARBA" id="ARBA00022723"/>
    </source>
</evidence>